<protein>
    <submittedName>
        <fullName evidence="2">PICALM</fullName>
    </submittedName>
</protein>
<reference evidence="2" key="1">
    <citation type="submission" date="2021-02" db="EMBL/GenBank/DDBJ databases">
        <authorList>
            <person name="Bekaert M."/>
        </authorList>
    </citation>
    <scope>NUCLEOTIDE SEQUENCE</scope>
    <source>
        <strain evidence="2">IoA-00</strain>
    </source>
</reference>
<dbReference type="PANTHER" id="PTHR22951:SF5">
    <property type="entry name" value="PHOSPHATIDYLINOSITOL-BINDING CLATHRIN ASSEMBLY PROTEIN LAP"/>
    <property type="match status" value="1"/>
</dbReference>
<accession>A0A7R8H9I9</accession>
<dbReference type="Gene3D" id="1.25.40.90">
    <property type="match status" value="1"/>
</dbReference>
<dbReference type="PANTHER" id="PTHR22951">
    <property type="entry name" value="CLATHRIN ASSEMBLY PROTEIN"/>
    <property type="match status" value="1"/>
</dbReference>
<evidence type="ECO:0000313" key="3">
    <source>
        <dbReference type="Proteomes" id="UP000675881"/>
    </source>
</evidence>
<dbReference type="GO" id="GO:0005545">
    <property type="term" value="F:1-phosphatidylinositol binding"/>
    <property type="evidence" value="ECO:0007669"/>
    <property type="project" value="InterPro"/>
</dbReference>
<dbReference type="GO" id="GO:0005905">
    <property type="term" value="C:clathrin-coated pit"/>
    <property type="evidence" value="ECO:0007669"/>
    <property type="project" value="TreeGrafter"/>
</dbReference>
<gene>
    <name evidence="2" type="ORF">LSAA_10637</name>
</gene>
<dbReference type="GO" id="GO:0030136">
    <property type="term" value="C:clathrin-coated vesicle"/>
    <property type="evidence" value="ECO:0007669"/>
    <property type="project" value="InterPro"/>
</dbReference>
<dbReference type="InterPro" id="IPR011417">
    <property type="entry name" value="ANTH_dom"/>
</dbReference>
<name>A0A7R8H9I9_LEPSM</name>
<dbReference type="InterPro" id="IPR014712">
    <property type="entry name" value="ANTH_dom_sf"/>
</dbReference>
<dbReference type="GO" id="GO:0032050">
    <property type="term" value="F:clathrin heavy chain binding"/>
    <property type="evidence" value="ECO:0007669"/>
    <property type="project" value="TreeGrafter"/>
</dbReference>
<sequence>MDHCFQGLVTIHHMICYGSQRFVQYLVSSNTNFQLSSFLDKSGVQGYDMSPFIRRYAKYVNEKAISYRNVASDFFKVKRRKEGGTLRNMNIEKLYTTIPSLQTQIDALADFEVEQRI</sequence>
<dbReference type="Pfam" id="PF07651">
    <property type="entry name" value="ANTH"/>
    <property type="match status" value="1"/>
</dbReference>
<dbReference type="GO" id="GO:0005546">
    <property type="term" value="F:phosphatidylinositol-4,5-bisphosphate binding"/>
    <property type="evidence" value="ECO:0007669"/>
    <property type="project" value="TreeGrafter"/>
</dbReference>
<proteinExistence type="inferred from homology"/>
<dbReference type="EMBL" id="HG994584">
    <property type="protein sequence ID" value="CAF2956706.1"/>
    <property type="molecule type" value="Genomic_DNA"/>
</dbReference>
<dbReference type="Proteomes" id="UP000675881">
    <property type="component" value="Chromosome 5"/>
</dbReference>
<dbReference type="AlphaFoldDB" id="A0A7R8H9I9"/>
<comment type="similarity">
    <text evidence="1">Belongs to the PICALM/SNAP91 family.</text>
</comment>
<dbReference type="GO" id="GO:0016185">
    <property type="term" value="P:synaptic vesicle budding from presynaptic endocytic zone membrane"/>
    <property type="evidence" value="ECO:0007669"/>
    <property type="project" value="TreeGrafter"/>
</dbReference>
<dbReference type="GO" id="GO:0008021">
    <property type="term" value="C:synaptic vesicle"/>
    <property type="evidence" value="ECO:0007669"/>
    <property type="project" value="TreeGrafter"/>
</dbReference>
<dbReference type="GO" id="GO:0072583">
    <property type="term" value="P:clathrin-dependent endocytosis"/>
    <property type="evidence" value="ECO:0007669"/>
    <property type="project" value="InterPro"/>
</dbReference>
<dbReference type="Gene3D" id="1.20.58.150">
    <property type="entry name" value="ANTH domain"/>
    <property type="match status" value="1"/>
</dbReference>
<dbReference type="InterPro" id="IPR013809">
    <property type="entry name" value="ENTH"/>
</dbReference>
<dbReference type="InterPro" id="IPR008942">
    <property type="entry name" value="ENTH_VHS"/>
</dbReference>
<dbReference type="OrthoDB" id="44015at2759"/>
<evidence type="ECO:0000313" key="2">
    <source>
        <dbReference type="EMBL" id="CAF2956706.1"/>
    </source>
</evidence>
<dbReference type="GO" id="GO:0000149">
    <property type="term" value="F:SNARE binding"/>
    <property type="evidence" value="ECO:0007669"/>
    <property type="project" value="TreeGrafter"/>
</dbReference>
<dbReference type="InterPro" id="IPR045192">
    <property type="entry name" value="AP180-like"/>
</dbReference>
<dbReference type="GO" id="GO:0048268">
    <property type="term" value="P:clathrin coat assembly"/>
    <property type="evidence" value="ECO:0007669"/>
    <property type="project" value="InterPro"/>
</dbReference>
<organism evidence="2 3">
    <name type="scientific">Lepeophtheirus salmonis</name>
    <name type="common">Salmon louse</name>
    <name type="synonym">Caligus salmonis</name>
    <dbReference type="NCBI Taxonomy" id="72036"/>
    <lineage>
        <taxon>Eukaryota</taxon>
        <taxon>Metazoa</taxon>
        <taxon>Ecdysozoa</taxon>
        <taxon>Arthropoda</taxon>
        <taxon>Crustacea</taxon>
        <taxon>Multicrustacea</taxon>
        <taxon>Hexanauplia</taxon>
        <taxon>Copepoda</taxon>
        <taxon>Siphonostomatoida</taxon>
        <taxon>Caligidae</taxon>
        <taxon>Lepeophtheirus</taxon>
    </lineage>
</organism>
<evidence type="ECO:0000256" key="1">
    <source>
        <dbReference type="ARBA" id="ARBA00008011"/>
    </source>
</evidence>
<dbReference type="GO" id="GO:0098894">
    <property type="term" value="C:extrinsic component of presynaptic endocytic zone membrane"/>
    <property type="evidence" value="ECO:0007669"/>
    <property type="project" value="TreeGrafter"/>
</dbReference>
<keyword evidence="3" id="KW-1185">Reference proteome</keyword>
<dbReference type="SUPFAM" id="SSF48464">
    <property type="entry name" value="ENTH/VHS domain"/>
    <property type="match status" value="1"/>
</dbReference>
<dbReference type="PROSITE" id="PS50942">
    <property type="entry name" value="ENTH"/>
    <property type="match status" value="1"/>
</dbReference>